<accession>A0ABS5C1B8</accession>
<dbReference type="PANTHER" id="PTHR40048">
    <property type="entry name" value="RHAMNOSYL O-METHYLTRANSFERASE"/>
    <property type="match status" value="1"/>
</dbReference>
<evidence type="ECO:0000256" key="2">
    <source>
        <dbReference type="ARBA" id="ARBA00022679"/>
    </source>
</evidence>
<dbReference type="GO" id="GO:0008168">
    <property type="term" value="F:methyltransferase activity"/>
    <property type="evidence" value="ECO:0007669"/>
    <property type="project" value="UniProtKB-KW"/>
</dbReference>
<keyword evidence="1 3" id="KW-0489">Methyltransferase</keyword>
<protein>
    <submittedName>
        <fullName evidence="3">Class I SAM-dependent methyltransferase</fullName>
        <ecNumber evidence="3">2.1.1.-</ecNumber>
    </submittedName>
</protein>
<dbReference type="PANTHER" id="PTHR40048:SF1">
    <property type="entry name" value="RHAMNOSYL O-METHYLTRANSFERASE"/>
    <property type="match status" value="1"/>
</dbReference>
<sequence length="255" mass="28408">MRLIIDTDARTVTEHTADGERAHPLDSPEAFRLISEHWLTVGWTQKYTYGFTWLGRPIIQLPEDMIRVQELIHRVKPDVIVETGVAHGGSLIYYASLCKATDRGRVVGVDIEIRPHNRTAIEAHPLAGYITLVEGSSIEAPTVARVRELVRPGERVLVLLDSNHTKAHVRAELDLYAEFVSAGSYIVATDGIMSQVAGRPGSKPGWEWDNPSEAAREFAAANPQFALEEPGFLFNEGKITQHVTHWPSAYLRRVA</sequence>
<proteinExistence type="predicted"/>
<keyword evidence="4" id="KW-1185">Reference proteome</keyword>
<evidence type="ECO:0000313" key="4">
    <source>
        <dbReference type="Proteomes" id="UP000676565"/>
    </source>
</evidence>
<dbReference type="GO" id="GO:0032259">
    <property type="term" value="P:methylation"/>
    <property type="evidence" value="ECO:0007669"/>
    <property type="project" value="UniProtKB-KW"/>
</dbReference>
<dbReference type="RefSeq" id="WP_210660574.1">
    <property type="nucleotide sequence ID" value="NZ_JAGKQQ010000001.1"/>
</dbReference>
<keyword evidence="2 3" id="KW-0808">Transferase</keyword>
<comment type="caution">
    <text evidence="3">The sequence shown here is derived from an EMBL/GenBank/DDBJ whole genome shotgun (WGS) entry which is preliminary data.</text>
</comment>
<dbReference type="InterPro" id="IPR029063">
    <property type="entry name" value="SAM-dependent_MTases_sf"/>
</dbReference>
<dbReference type="Proteomes" id="UP000676565">
    <property type="component" value="Unassembled WGS sequence"/>
</dbReference>
<dbReference type="InterPro" id="IPR007072">
    <property type="entry name" value="RNMT_CmcI"/>
</dbReference>
<evidence type="ECO:0000256" key="1">
    <source>
        <dbReference type="ARBA" id="ARBA00022603"/>
    </source>
</evidence>
<dbReference type="Pfam" id="PF04989">
    <property type="entry name" value="RMNT_CmcI"/>
    <property type="match status" value="1"/>
</dbReference>
<evidence type="ECO:0000313" key="3">
    <source>
        <dbReference type="EMBL" id="MBP3959791.1"/>
    </source>
</evidence>
<dbReference type="Gene3D" id="3.40.50.150">
    <property type="entry name" value="Vaccinia Virus protein VP39"/>
    <property type="match status" value="1"/>
</dbReference>
<dbReference type="SUPFAM" id="SSF53335">
    <property type="entry name" value="S-adenosyl-L-methionine-dependent methyltransferases"/>
    <property type="match status" value="1"/>
</dbReference>
<dbReference type="EMBL" id="JAGKQQ010000001">
    <property type="protein sequence ID" value="MBP3959791.1"/>
    <property type="molecule type" value="Genomic_DNA"/>
</dbReference>
<organism evidence="3 4">
    <name type="scientific">Gemmata palustris</name>
    <dbReference type="NCBI Taxonomy" id="2822762"/>
    <lineage>
        <taxon>Bacteria</taxon>
        <taxon>Pseudomonadati</taxon>
        <taxon>Planctomycetota</taxon>
        <taxon>Planctomycetia</taxon>
        <taxon>Gemmatales</taxon>
        <taxon>Gemmataceae</taxon>
        <taxon>Gemmata</taxon>
    </lineage>
</organism>
<name>A0ABS5C1B8_9BACT</name>
<gene>
    <name evidence="3" type="ORF">J8F10_31475</name>
</gene>
<reference evidence="3 4" key="1">
    <citation type="submission" date="2021-04" db="EMBL/GenBank/DDBJ databases">
        <authorList>
            <person name="Ivanova A."/>
        </authorList>
    </citation>
    <scope>NUCLEOTIDE SEQUENCE [LARGE SCALE GENOMIC DNA]</scope>
    <source>
        <strain evidence="3 4">G18</strain>
    </source>
</reference>
<dbReference type="EC" id="2.1.1.-" evidence="3"/>